<proteinExistence type="predicted"/>
<evidence type="ECO:0000313" key="3">
    <source>
        <dbReference type="Proteomes" id="UP000281431"/>
    </source>
</evidence>
<reference evidence="2 3" key="1">
    <citation type="submission" date="2018-10" db="EMBL/GenBank/DDBJ databases">
        <title>Natrarchaeobius chitinivorans gen. nov., sp. nov., and Natrarchaeobius haloalkaliphilus sp. nov., alkaliphilic, chitin-utilizing haloarchaea from hypersaline alkaline lakes.</title>
        <authorList>
            <person name="Sorokin D.Y."/>
            <person name="Elcheninov A.G."/>
            <person name="Kostrikina N.A."/>
            <person name="Bale N.J."/>
            <person name="Sinninghe Damste J.S."/>
            <person name="Khijniak T.V."/>
            <person name="Kublanov I.V."/>
            <person name="Toshchakov S.V."/>
        </authorList>
    </citation>
    <scope>NUCLEOTIDE SEQUENCE [LARGE SCALE GENOMIC DNA]</scope>
    <source>
        <strain evidence="2 3">AArcht7</strain>
    </source>
</reference>
<comment type="caution">
    <text evidence="2">The sequence shown here is derived from an EMBL/GenBank/DDBJ whole genome shotgun (WGS) entry which is preliminary data.</text>
</comment>
<dbReference type="AlphaFoldDB" id="A0A3N6NQA6"/>
<organism evidence="2 3">
    <name type="scientific">Natrarchaeobius chitinivorans</name>
    <dbReference type="NCBI Taxonomy" id="1679083"/>
    <lineage>
        <taxon>Archaea</taxon>
        <taxon>Methanobacteriati</taxon>
        <taxon>Methanobacteriota</taxon>
        <taxon>Stenosarchaea group</taxon>
        <taxon>Halobacteria</taxon>
        <taxon>Halobacteriales</taxon>
        <taxon>Natrialbaceae</taxon>
        <taxon>Natrarchaeobius</taxon>
    </lineage>
</organism>
<evidence type="ECO:0000313" key="2">
    <source>
        <dbReference type="EMBL" id="RQH01993.1"/>
    </source>
</evidence>
<accession>A0A3N6NQA6</accession>
<feature type="region of interest" description="Disordered" evidence="1">
    <location>
        <begin position="1"/>
        <end position="60"/>
    </location>
</feature>
<keyword evidence="3" id="KW-1185">Reference proteome</keyword>
<sequence>MHGISRPPRTVDRDELSSRRTGTVGPVCGRPRNGRTTTVRPTNGTSGLERLRSGSNSTNE</sequence>
<evidence type="ECO:0000256" key="1">
    <source>
        <dbReference type="SAM" id="MobiDB-lite"/>
    </source>
</evidence>
<dbReference type="Proteomes" id="UP000281431">
    <property type="component" value="Unassembled WGS sequence"/>
</dbReference>
<gene>
    <name evidence="2" type="ORF">EA472_06760</name>
</gene>
<feature type="compositionally biased region" description="Basic and acidic residues" evidence="1">
    <location>
        <begin position="9"/>
        <end position="18"/>
    </location>
</feature>
<dbReference type="EMBL" id="REFZ01000003">
    <property type="protein sequence ID" value="RQH01993.1"/>
    <property type="molecule type" value="Genomic_DNA"/>
</dbReference>
<feature type="compositionally biased region" description="Polar residues" evidence="1">
    <location>
        <begin position="34"/>
        <end position="46"/>
    </location>
</feature>
<name>A0A3N6NQA6_NATCH</name>
<protein>
    <submittedName>
        <fullName evidence="2">Uncharacterized protein</fullName>
    </submittedName>
</protein>